<dbReference type="InterPro" id="IPR012337">
    <property type="entry name" value="RNaseH-like_sf"/>
</dbReference>
<keyword evidence="2" id="KW-1185">Reference proteome</keyword>
<sequence length="172" mass="19502">MLQLAVTDAKKVHNIDELLAKGHAIVCYYCYSTVARERLHKCQCQLEKPQQELLPMVATRWNSEYVMLSRLVEQQAPVSADLGASLTVDCFTTKEWKQAAEIVNVLIKPIEEATRELCHENIPTLPTKIPLLNGIEYVINSHIKEMQDKNGVFFCKVPTESCKVSFSFVSQC</sequence>
<name>A0ABQ9ILR5_9NEOP</name>
<proteinExistence type="predicted"/>
<dbReference type="PANTHER" id="PTHR47241">
    <property type="entry name" value="FINGER PROTEIN, PUTATIVE-RELATED"/>
    <property type="match status" value="1"/>
</dbReference>
<dbReference type="Proteomes" id="UP001159363">
    <property type="component" value="Chromosome 1"/>
</dbReference>
<reference evidence="1 2" key="1">
    <citation type="submission" date="2023-02" db="EMBL/GenBank/DDBJ databases">
        <title>LHISI_Scaffold_Assembly.</title>
        <authorList>
            <person name="Stuart O.P."/>
            <person name="Cleave R."/>
            <person name="Magrath M.J.L."/>
            <person name="Mikheyev A.S."/>
        </authorList>
    </citation>
    <scope>NUCLEOTIDE SEQUENCE [LARGE SCALE GENOMIC DNA]</scope>
    <source>
        <strain evidence="1">Daus_M_001</strain>
        <tissue evidence="1">Leg muscle</tissue>
    </source>
</reference>
<dbReference type="EMBL" id="JARBHB010000001">
    <property type="protein sequence ID" value="KAJ8897611.1"/>
    <property type="molecule type" value="Genomic_DNA"/>
</dbReference>
<dbReference type="PANTHER" id="PTHR47241:SF1">
    <property type="entry name" value="BED-TYPE DOMAIN-CONTAINING PROTEIN"/>
    <property type="match status" value="1"/>
</dbReference>
<protein>
    <submittedName>
        <fullName evidence="1">Uncharacterized protein</fullName>
    </submittedName>
</protein>
<dbReference type="SUPFAM" id="SSF53098">
    <property type="entry name" value="Ribonuclease H-like"/>
    <property type="match status" value="1"/>
</dbReference>
<dbReference type="InterPro" id="IPR052865">
    <property type="entry name" value="Zinc_finger_BED"/>
</dbReference>
<comment type="caution">
    <text evidence="1">The sequence shown here is derived from an EMBL/GenBank/DDBJ whole genome shotgun (WGS) entry which is preliminary data.</text>
</comment>
<accession>A0ABQ9ILR5</accession>
<evidence type="ECO:0000313" key="2">
    <source>
        <dbReference type="Proteomes" id="UP001159363"/>
    </source>
</evidence>
<organism evidence="1 2">
    <name type="scientific">Dryococelus australis</name>
    <dbReference type="NCBI Taxonomy" id="614101"/>
    <lineage>
        <taxon>Eukaryota</taxon>
        <taxon>Metazoa</taxon>
        <taxon>Ecdysozoa</taxon>
        <taxon>Arthropoda</taxon>
        <taxon>Hexapoda</taxon>
        <taxon>Insecta</taxon>
        <taxon>Pterygota</taxon>
        <taxon>Neoptera</taxon>
        <taxon>Polyneoptera</taxon>
        <taxon>Phasmatodea</taxon>
        <taxon>Verophasmatodea</taxon>
        <taxon>Anareolatae</taxon>
        <taxon>Phasmatidae</taxon>
        <taxon>Eurycanthinae</taxon>
        <taxon>Dryococelus</taxon>
    </lineage>
</organism>
<evidence type="ECO:0000313" key="1">
    <source>
        <dbReference type="EMBL" id="KAJ8897611.1"/>
    </source>
</evidence>
<gene>
    <name evidence="1" type="ORF">PR048_002960</name>
</gene>